<dbReference type="Proteomes" id="UP001234297">
    <property type="component" value="Chromosome 12"/>
</dbReference>
<proteinExistence type="predicted"/>
<accession>A0ACC2K578</accession>
<evidence type="ECO:0000313" key="1">
    <source>
        <dbReference type="EMBL" id="KAJ8616256.1"/>
    </source>
</evidence>
<evidence type="ECO:0000313" key="2">
    <source>
        <dbReference type="Proteomes" id="UP001234297"/>
    </source>
</evidence>
<sequence length="71" mass="8460">MLPQLSRDASHLFLEPGFLCGTNHHFQKIKDPFQEQDSLRSVRFLHLLHVKEQKKKRQRESQMTNANNRDC</sequence>
<comment type="caution">
    <text evidence="1">The sequence shown here is derived from an EMBL/GenBank/DDBJ whole genome shotgun (WGS) entry which is preliminary data.</text>
</comment>
<organism evidence="1 2">
    <name type="scientific">Persea americana</name>
    <name type="common">Avocado</name>
    <dbReference type="NCBI Taxonomy" id="3435"/>
    <lineage>
        <taxon>Eukaryota</taxon>
        <taxon>Viridiplantae</taxon>
        <taxon>Streptophyta</taxon>
        <taxon>Embryophyta</taxon>
        <taxon>Tracheophyta</taxon>
        <taxon>Spermatophyta</taxon>
        <taxon>Magnoliopsida</taxon>
        <taxon>Magnoliidae</taxon>
        <taxon>Laurales</taxon>
        <taxon>Lauraceae</taxon>
        <taxon>Persea</taxon>
    </lineage>
</organism>
<keyword evidence="2" id="KW-1185">Reference proteome</keyword>
<name>A0ACC2K578_PERAE</name>
<reference evidence="1 2" key="1">
    <citation type="journal article" date="2022" name="Hortic Res">
        <title>A haplotype resolved chromosomal level avocado genome allows analysis of novel avocado genes.</title>
        <authorList>
            <person name="Nath O."/>
            <person name="Fletcher S.J."/>
            <person name="Hayward A."/>
            <person name="Shaw L.M."/>
            <person name="Masouleh A.K."/>
            <person name="Furtado A."/>
            <person name="Henry R.J."/>
            <person name="Mitter N."/>
        </authorList>
    </citation>
    <scope>NUCLEOTIDE SEQUENCE [LARGE SCALE GENOMIC DNA]</scope>
    <source>
        <strain evidence="2">cv. Hass</strain>
    </source>
</reference>
<protein>
    <submittedName>
        <fullName evidence="1">Uncharacterized protein</fullName>
    </submittedName>
</protein>
<dbReference type="EMBL" id="CM056820">
    <property type="protein sequence ID" value="KAJ8616256.1"/>
    <property type="molecule type" value="Genomic_DNA"/>
</dbReference>
<gene>
    <name evidence="1" type="ORF">MRB53_035628</name>
</gene>